<keyword evidence="5" id="KW-1185">Reference proteome</keyword>
<feature type="domain" description="DNA methylase N-4/N-6" evidence="3">
    <location>
        <begin position="124"/>
        <end position="160"/>
    </location>
</feature>
<dbReference type="Pfam" id="PF01555">
    <property type="entry name" value="N6_N4_Mtase"/>
    <property type="match status" value="1"/>
</dbReference>
<dbReference type="Gene3D" id="3.40.50.150">
    <property type="entry name" value="Vaccinia Virus protein VP39"/>
    <property type="match status" value="1"/>
</dbReference>
<dbReference type="SUPFAM" id="SSF53335">
    <property type="entry name" value="S-adenosyl-L-methionine-dependent methyltransferases"/>
    <property type="match status" value="1"/>
</dbReference>
<dbReference type="EMBL" id="LGRX02035777">
    <property type="protein sequence ID" value="KAK3233217.1"/>
    <property type="molecule type" value="Genomic_DNA"/>
</dbReference>
<organism evidence="4 5">
    <name type="scientific">Cymbomonas tetramitiformis</name>
    <dbReference type="NCBI Taxonomy" id="36881"/>
    <lineage>
        <taxon>Eukaryota</taxon>
        <taxon>Viridiplantae</taxon>
        <taxon>Chlorophyta</taxon>
        <taxon>Pyramimonadophyceae</taxon>
        <taxon>Pyramimonadales</taxon>
        <taxon>Pyramimonadaceae</taxon>
        <taxon>Cymbomonas</taxon>
    </lineage>
</organism>
<gene>
    <name evidence="4" type="ORF">CYMTET_56470</name>
</gene>
<dbReference type="InterPro" id="IPR002941">
    <property type="entry name" value="DNA_methylase_N4/N6"/>
</dbReference>
<evidence type="ECO:0000256" key="1">
    <source>
        <dbReference type="ARBA" id="ARBA00022603"/>
    </source>
</evidence>
<reference evidence="4 5" key="1">
    <citation type="journal article" date="2015" name="Genome Biol. Evol.">
        <title>Comparative Genomics of a Bacterivorous Green Alga Reveals Evolutionary Causalities and Consequences of Phago-Mixotrophic Mode of Nutrition.</title>
        <authorList>
            <person name="Burns J.A."/>
            <person name="Paasch A."/>
            <person name="Narechania A."/>
            <person name="Kim E."/>
        </authorList>
    </citation>
    <scope>NUCLEOTIDE SEQUENCE [LARGE SCALE GENOMIC DNA]</scope>
    <source>
        <strain evidence="4 5">PLY_AMNH</strain>
    </source>
</reference>
<dbReference type="GO" id="GO:0032259">
    <property type="term" value="P:methylation"/>
    <property type="evidence" value="ECO:0007669"/>
    <property type="project" value="UniProtKB-KW"/>
</dbReference>
<dbReference type="GO" id="GO:0008170">
    <property type="term" value="F:N-methyltransferase activity"/>
    <property type="evidence" value="ECO:0007669"/>
    <property type="project" value="InterPro"/>
</dbReference>
<dbReference type="GO" id="GO:0003677">
    <property type="term" value="F:DNA binding"/>
    <property type="evidence" value="ECO:0007669"/>
    <property type="project" value="InterPro"/>
</dbReference>
<accession>A0AAE0BCB7</accession>
<evidence type="ECO:0000313" key="4">
    <source>
        <dbReference type="EMBL" id="KAK3233217.1"/>
    </source>
</evidence>
<name>A0AAE0BCB7_9CHLO</name>
<dbReference type="AlphaFoldDB" id="A0AAE0BCB7"/>
<dbReference type="Proteomes" id="UP001190700">
    <property type="component" value="Unassembled WGS sequence"/>
</dbReference>
<proteinExistence type="predicted"/>
<evidence type="ECO:0000313" key="5">
    <source>
        <dbReference type="Proteomes" id="UP001190700"/>
    </source>
</evidence>
<keyword evidence="2" id="KW-0808">Transferase</keyword>
<protein>
    <recommendedName>
        <fullName evidence="3">DNA methylase N-4/N-6 domain-containing protein</fullName>
    </recommendedName>
</protein>
<evidence type="ECO:0000256" key="2">
    <source>
        <dbReference type="ARBA" id="ARBA00022679"/>
    </source>
</evidence>
<keyword evidence="1" id="KW-0489">Methyltransferase</keyword>
<dbReference type="InterPro" id="IPR029063">
    <property type="entry name" value="SAM-dependent_MTases_sf"/>
</dbReference>
<evidence type="ECO:0000259" key="3">
    <source>
        <dbReference type="Pfam" id="PF01555"/>
    </source>
</evidence>
<sequence length="204" mass="23101">MEVLTTGYCGNHLGPITVQERFVHQQLLGEKLLDYVRNDEGTLMNEDDPIFLDRFQHCLKYLNLEFDRYDMAFMPLASSGTEKHVCIRTGRVHLKGGVCEKNGKTLVKGEKNPWRMSLLAKRYTYQPGQLIFDPFMGSDSTGVGALRTGRAFFGVEIQRSTFYGALHVLLAAELSNILLGTEDFAEDADEQDEKELEAEVQDEK</sequence>
<comment type="caution">
    <text evidence="4">The sequence shown here is derived from an EMBL/GenBank/DDBJ whole genome shotgun (WGS) entry which is preliminary data.</text>
</comment>